<dbReference type="CDD" id="cd07572">
    <property type="entry name" value="nit"/>
    <property type="match status" value="1"/>
</dbReference>
<evidence type="ECO:0000313" key="4">
    <source>
        <dbReference type="Proteomes" id="UP000447873"/>
    </source>
</evidence>
<comment type="caution">
    <text evidence="3">The sequence shown here is derived from an EMBL/GenBank/DDBJ whole genome shotgun (WGS) entry which is preliminary data.</text>
</comment>
<dbReference type="PANTHER" id="PTHR23088:SF27">
    <property type="entry name" value="DEAMINATED GLUTATHIONE AMIDASE"/>
    <property type="match status" value="1"/>
</dbReference>
<reference evidence="3 4" key="1">
    <citation type="submission" date="2018-12" db="EMBL/GenBank/DDBJ databases">
        <title>Venturia inaequalis Genome Resource.</title>
        <authorList>
            <person name="Lichtner F.J."/>
        </authorList>
    </citation>
    <scope>NUCLEOTIDE SEQUENCE [LARGE SCALE GENOMIC DNA]</scope>
    <source>
        <strain evidence="3 4">120213</strain>
    </source>
</reference>
<evidence type="ECO:0000256" key="1">
    <source>
        <dbReference type="ARBA" id="ARBA00022801"/>
    </source>
</evidence>
<dbReference type="GO" id="GO:0016811">
    <property type="term" value="F:hydrolase activity, acting on carbon-nitrogen (but not peptide) bonds, in linear amides"/>
    <property type="evidence" value="ECO:0007669"/>
    <property type="project" value="InterPro"/>
</dbReference>
<organism evidence="3 4">
    <name type="scientific">Venturia inaequalis</name>
    <name type="common">Apple scab fungus</name>
    <dbReference type="NCBI Taxonomy" id="5025"/>
    <lineage>
        <taxon>Eukaryota</taxon>
        <taxon>Fungi</taxon>
        <taxon>Dikarya</taxon>
        <taxon>Ascomycota</taxon>
        <taxon>Pezizomycotina</taxon>
        <taxon>Dothideomycetes</taxon>
        <taxon>Pleosporomycetidae</taxon>
        <taxon>Venturiales</taxon>
        <taxon>Venturiaceae</taxon>
        <taxon>Venturia</taxon>
    </lineage>
</organism>
<dbReference type="InterPro" id="IPR003010">
    <property type="entry name" value="C-N_Hydrolase"/>
</dbReference>
<protein>
    <recommendedName>
        <fullName evidence="2">CN hydrolase domain-containing protein</fullName>
    </recommendedName>
</protein>
<dbReference type="SUPFAM" id="SSF56317">
    <property type="entry name" value="Carbon-nitrogen hydrolase"/>
    <property type="match status" value="1"/>
</dbReference>
<accession>A0A8H3V6E4</accession>
<keyword evidence="1" id="KW-0378">Hydrolase</keyword>
<dbReference type="PROSITE" id="PS50263">
    <property type="entry name" value="CN_HYDROLASE"/>
    <property type="match status" value="1"/>
</dbReference>
<dbReference type="PANTHER" id="PTHR23088">
    <property type="entry name" value="NITRILASE-RELATED"/>
    <property type="match status" value="1"/>
</dbReference>
<dbReference type="AlphaFoldDB" id="A0A8H3V6E4"/>
<dbReference type="Pfam" id="PF00795">
    <property type="entry name" value="CN_hydrolase"/>
    <property type="match status" value="1"/>
</dbReference>
<dbReference type="InterPro" id="IPR036526">
    <property type="entry name" value="C-N_Hydrolase_sf"/>
</dbReference>
<dbReference type="Proteomes" id="UP000447873">
    <property type="component" value="Unassembled WGS sequence"/>
</dbReference>
<name>A0A8H3V6E4_VENIN</name>
<evidence type="ECO:0000259" key="2">
    <source>
        <dbReference type="PROSITE" id="PS50263"/>
    </source>
</evidence>
<evidence type="ECO:0000313" key="3">
    <source>
        <dbReference type="EMBL" id="KAE9982921.1"/>
    </source>
</evidence>
<sequence length="298" mass="32616">MVKAAIGQINSTNNLHQNLAQCTTLIQRASESGAKALFLPEASDYIASSAAESLSLVQPVSSSPFVLGLQAEAKKYGLPVNVGIHEPALEDGKDGIRRLRNTLIWIDETGEIRERYQKLHLFDVEIEGGPVLKESDSVQPGKEIVKPFKTSVGSVGLLICFDLRFPEPAIALRRLSATIITYPSAFTVPTGKAHWETLLRARAIETQSYVVASAQVGRHNEKRVSYGHSLVVDPWGEVKAELSGEWSGEPELASFEIDEEMLARSYEERAGTLSADKPPVDYKGPSVESVAFLAPSWW</sequence>
<proteinExistence type="predicted"/>
<dbReference type="EMBL" id="WNWS01000069">
    <property type="protein sequence ID" value="KAE9982921.1"/>
    <property type="molecule type" value="Genomic_DNA"/>
</dbReference>
<feature type="domain" description="CN hydrolase" evidence="2">
    <location>
        <begin position="2"/>
        <end position="259"/>
    </location>
</feature>
<dbReference type="InterPro" id="IPR045254">
    <property type="entry name" value="Nit1/2_C-N_Hydrolase"/>
</dbReference>
<gene>
    <name evidence="3" type="ORF">EG328_010468</name>
</gene>
<dbReference type="Gene3D" id="3.60.110.10">
    <property type="entry name" value="Carbon-nitrogen hydrolase"/>
    <property type="match status" value="1"/>
</dbReference>